<reference evidence="3" key="2">
    <citation type="journal article" date="2015" name="Data Brief">
        <title>Shoot transcriptome of the giant reed, Arundo donax.</title>
        <authorList>
            <person name="Barrero R.A."/>
            <person name="Guerrero F.D."/>
            <person name="Moolhuijzen P."/>
            <person name="Goolsby J.A."/>
            <person name="Tidwell J."/>
            <person name="Bellgard S.E."/>
            <person name="Bellgard M.I."/>
        </authorList>
    </citation>
    <scope>NUCLEOTIDE SEQUENCE</scope>
    <source>
        <tissue evidence="3">Shoot tissue taken approximately 20 cm above the soil surface</tissue>
    </source>
</reference>
<dbReference type="GO" id="GO:0006287">
    <property type="term" value="P:base-excision repair, gap-filling"/>
    <property type="evidence" value="ECO:0007669"/>
    <property type="project" value="TreeGrafter"/>
</dbReference>
<dbReference type="PANTHER" id="PTHR10670:SF0">
    <property type="entry name" value="DNA POLYMERASE EPSILON CATALYTIC SUBUNIT A"/>
    <property type="match status" value="1"/>
</dbReference>
<reference evidence="3" key="1">
    <citation type="submission" date="2014-09" db="EMBL/GenBank/DDBJ databases">
        <authorList>
            <person name="Magalhaes I.L.F."/>
            <person name="Oliveira U."/>
            <person name="Santos F.R."/>
            <person name="Vidigal T.H.D.A."/>
            <person name="Brescovit A.D."/>
            <person name="Santos A.J."/>
        </authorList>
    </citation>
    <scope>NUCLEOTIDE SEQUENCE</scope>
    <source>
        <tissue evidence="3">Shoot tissue taken approximately 20 cm above the soil surface</tissue>
    </source>
</reference>
<keyword evidence="1" id="KW-0004">4Fe-4S</keyword>
<dbReference type="GO" id="GO:0006297">
    <property type="term" value="P:nucleotide-excision repair, DNA gap filling"/>
    <property type="evidence" value="ECO:0007669"/>
    <property type="project" value="TreeGrafter"/>
</dbReference>
<keyword evidence="1" id="KW-0411">Iron-sulfur</keyword>
<name>A0A0A9HDX6_ARUDO</name>
<dbReference type="AlphaFoldDB" id="A0A0A9HDX6"/>
<organism evidence="3">
    <name type="scientific">Arundo donax</name>
    <name type="common">Giant reed</name>
    <name type="synonym">Donax arundinaceus</name>
    <dbReference type="NCBI Taxonomy" id="35708"/>
    <lineage>
        <taxon>Eukaryota</taxon>
        <taxon>Viridiplantae</taxon>
        <taxon>Streptophyta</taxon>
        <taxon>Embryophyta</taxon>
        <taxon>Tracheophyta</taxon>
        <taxon>Spermatophyta</taxon>
        <taxon>Magnoliopsida</taxon>
        <taxon>Liliopsida</taxon>
        <taxon>Poales</taxon>
        <taxon>Poaceae</taxon>
        <taxon>PACMAD clade</taxon>
        <taxon>Arundinoideae</taxon>
        <taxon>Arundineae</taxon>
        <taxon>Arundo</taxon>
    </lineage>
</organism>
<keyword evidence="1" id="KW-0539">Nucleus</keyword>
<dbReference type="GO" id="GO:0008622">
    <property type="term" value="C:epsilon DNA polymerase complex"/>
    <property type="evidence" value="ECO:0007669"/>
    <property type="project" value="InterPro"/>
</dbReference>
<comment type="subcellular location">
    <subcellularLocation>
        <location evidence="1">Nucleus</location>
    </subcellularLocation>
</comment>
<dbReference type="GO" id="GO:0051539">
    <property type="term" value="F:4 iron, 4 sulfur cluster binding"/>
    <property type="evidence" value="ECO:0007669"/>
    <property type="project" value="UniProtKB-KW"/>
</dbReference>
<keyword evidence="1" id="KW-0408">Iron</keyword>
<keyword evidence="1" id="KW-0808">Transferase</keyword>
<dbReference type="GO" id="GO:0008270">
    <property type="term" value="F:zinc ion binding"/>
    <property type="evidence" value="ECO:0007669"/>
    <property type="project" value="UniProtKB-KW"/>
</dbReference>
<keyword evidence="1" id="KW-0548">Nucleotidyltransferase</keyword>
<dbReference type="EC" id="2.7.7.7" evidence="1"/>
<evidence type="ECO:0000313" key="3">
    <source>
        <dbReference type="EMBL" id="JAE34014.1"/>
    </source>
</evidence>
<dbReference type="GO" id="GO:0008310">
    <property type="term" value="F:single-stranded DNA 3'-5' DNA exonuclease activity"/>
    <property type="evidence" value="ECO:0007669"/>
    <property type="project" value="TreeGrafter"/>
</dbReference>
<proteinExistence type="inferred from homology"/>
<dbReference type="InterPro" id="IPR029703">
    <property type="entry name" value="POL2"/>
</dbReference>
<dbReference type="GO" id="GO:0006272">
    <property type="term" value="P:leading strand elongation"/>
    <property type="evidence" value="ECO:0007669"/>
    <property type="project" value="TreeGrafter"/>
</dbReference>
<evidence type="ECO:0000256" key="2">
    <source>
        <dbReference type="SAM" id="MobiDB-lite"/>
    </source>
</evidence>
<comment type="catalytic activity">
    <reaction evidence="1">
        <text>DNA(n) + a 2'-deoxyribonucleoside 5'-triphosphate = DNA(n+1) + diphosphate</text>
        <dbReference type="Rhea" id="RHEA:22508"/>
        <dbReference type="Rhea" id="RHEA-COMP:17339"/>
        <dbReference type="Rhea" id="RHEA-COMP:17340"/>
        <dbReference type="ChEBI" id="CHEBI:33019"/>
        <dbReference type="ChEBI" id="CHEBI:61560"/>
        <dbReference type="ChEBI" id="CHEBI:173112"/>
        <dbReference type="EC" id="2.7.7.7"/>
    </reaction>
</comment>
<dbReference type="EMBL" id="GBRH01163882">
    <property type="protein sequence ID" value="JAE34014.1"/>
    <property type="molecule type" value="Transcribed_RNA"/>
</dbReference>
<dbReference type="GO" id="GO:0003677">
    <property type="term" value="F:DNA binding"/>
    <property type="evidence" value="ECO:0007669"/>
    <property type="project" value="UniProtKB-KW"/>
</dbReference>
<dbReference type="GO" id="GO:0000278">
    <property type="term" value="P:mitotic cell cycle"/>
    <property type="evidence" value="ECO:0007669"/>
    <property type="project" value="TreeGrafter"/>
</dbReference>
<evidence type="ECO:0000256" key="1">
    <source>
        <dbReference type="RuleBase" id="RU365029"/>
    </source>
</evidence>
<keyword evidence="1" id="KW-0479">Metal-binding</keyword>
<protein>
    <recommendedName>
        <fullName evidence="1">DNA polymerase epsilon catalytic subunit</fullName>
        <ecNumber evidence="1">2.7.7.7</ecNumber>
    </recommendedName>
</protein>
<keyword evidence="1" id="KW-0862">Zinc</keyword>
<keyword evidence="1" id="KW-0235">DNA replication</keyword>
<comment type="cofactor">
    <cofactor evidence="1">
        <name>[4Fe-4S] cluster</name>
        <dbReference type="ChEBI" id="CHEBI:49883"/>
    </cofactor>
</comment>
<dbReference type="PANTHER" id="PTHR10670">
    <property type="entry name" value="DNA POLYMERASE EPSILON CATALYTIC SUBUNIT A"/>
    <property type="match status" value="1"/>
</dbReference>
<dbReference type="GO" id="GO:0045004">
    <property type="term" value="P:DNA replication proofreading"/>
    <property type="evidence" value="ECO:0007669"/>
    <property type="project" value="TreeGrafter"/>
</dbReference>
<comment type="similarity">
    <text evidence="1">Belongs to the DNA polymerase type-B family.</text>
</comment>
<accession>A0A0A9HDX6</accession>
<feature type="region of interest" description="Disordered" evidence="2">
    <location>
        <begin position="68"/>
        <end position="98"/>
    </location>
</feature>
<keyword evidence="1" id="KW-0239">DNA-directed DNA polymerase</keyword>
<comment type="function">
    <text evidence="1">DNA polymerase II participates in chromosomal DNA replication.</text>
</comment>
<keyword evidence="1" id="KW-0863">Zinc-finger</keyword>
<sequence length="154" mass="17726">MQKISNPIPRVLHPDWLHKKVREKDDRFRQHKLRDIFSPLAKDEGMQNLNGVGYMEDLLTSNKDLRKIPASNGLNIDKENHPNGPSVEAGSDYSKNRPKSLIGSNVLLSSQIQNGAADETVDRSTDYQGWLDAKKRKWKYVREQKKMSKEMPQL</sequence>
<keyword evidence="1" id="KW-0238">DNA-binding</keyword>
<dbReference type="GO" id="GO:0003887">
    <property type="term" value="F:DNA-directed DNA polymerase activity"/>
    <property type="evidence" value="ECO:0007669"/>
    <property type="project" value="UniProtKB-KW"/>
</dbReference>